<evidence type="ECO:0000313" key="2">
    <source>
        <dbReference type="Proteomes" id="UP000216024"/>
    </source>
</evidence>
<dbReference type="EMBL" id="NIBG01000013">
    <property type="protein sequence ID" value="PAB58663.1"/>
    <property type="molecule type" value="Genomic_DNA"/>
</dbReference>
<dbReference type="AlphaFoldDB" id="A0A267MIP2"/>
<keyword evidence="2" id="KW-1185">Reference proteome</keyword>
<reference evidence="1 2" key="1">
    <citation type="submission" date="2017-06" db="EMBL/GenBank/DDBJ databases">
        <title>Draft genome sequence of anaerobic fermentative bacterium Anaeromicrobium sediminis DY2726D isolated from West Pacific Ocean sediments.</title>
        <authorList>
            <person name="Zeng X."/>
        </authorList>
    </citation>
    <scope>NUCLEOTIDE SEQUENCE [LARGE SCALE GENOMIC DNA]</scope>
    <source>
        <strain evidence="1 2">DY2726D</strain>
    </source>
</reference>
<dbReference type="RefSeq" id="WP_095134428.1">
    <property type="nucleotide sequence ID" value="NZ_NIBG01000013.1"/>
</dbReference>
<organism evidence="1 2">
    <name type="scientific">Anaeromicrobium sediminis</name>
    <dbReference type="NCBI Taxonomy" id="1478221"/>
    <lineage>
        <taxon>Bacteria</taxon>
        <taxon>Bacillati</taxon>
        <taxon>Bacillota</taxon>
        <taxon>Clostridia</taxon>
        <taxon>Peptostreptococcales</taxon>
        <taxon>Thermotaleaceae</taxon>
        <taxon>Anaeromicrobium</taxon>
    </lineage>
</organism>
<proteinExistence type="predicted"/>
<name>A0A267MIP2_9FIRM</name>
<evidence type="ECO:0000313" key="1">
    <source>
        <dbReference type="EMBL" id="PAB58663.1"/>
    </source>
</evidence>
<dbReference type="Proteomes" id="UP000216024">
    <property type="component" value="Unassembled WGS sequence"/>
</dbReference>
<comment type="caution">
    <text evidence="1">The sequence shown here is derived from an EMBL/GenBank/DDBJ whole genome shotgun (WGS) entry which is preliminary data.</text>
</comment>
<accession>A0A267MIP2</accession>
<protein>
    <submittedName>
        <fullName evidence="1">Uncharacterized protein</fullName>
    </submittedName>
</protein>
<sequence length="99" mass="12717">MYYDDYYYETEYDNYNPYEADYMNYDNLDYPEEMDYHRDPYHKGKRYLYRVTLRNGYKFQFDFIALERGYYKGYMKYSKKKWKPVKIKKERVVRMTRVK</sequence>
<gene>
    <name evidence="1" type="ORF">CCE28_14380</name>
</gene>